<dbReference type="EMBL" id="JAPWIJ010000014">
    <property type="protein sequence ID" value="MCZ4521744.1"/>
    <property type="molecule type" value="Genomic_DNA"/>
</dbReference>
<sequence length="252" mass="26448">MIADTPLRWATTALFVFAAGYCLYRITCAARWTVRIDHGFHLVMCVAMIAMAWPWGLGVPPIPQGVLFTAAAVWFAISAARTVPSSVGVDEHPHGPLMGSYHAFMMAAMVWMVAVMAGWLPGTAAHDHTADASPDDMAGMGTHTHTPDMDMSTHSHTAAMSGPEWISTISLTLTAAFAVAAILWLYCLVAAEQTAALALTYSSRSGSSPSHSGTPDLGNAAVAVLPALRRQSVAAACEVAMAAGMAIMMGVM</sequence>
<dbReference type="Proteomes" id="UP001081071">
    <property type="component" value="Unassembled WGS sequence"/>
</dbReference>
<dbReference type="InterPro" id="IPR033458">
    <property type="entry name" value="DUF5134"/>
</dbReference>
<protein>
    <submittedName>
        <fullName evidence="3">DUF5134 domain-containing protein</fullName>
    </submittedName>
</protein>
<feature type="transmembrane region" description="Helical" evidence="2">
    <location>
        <begin position="62"/>
        <end position="80"/>
    </location>
</feature>
<organism evidence="3 4">
    <name type="scientific">Rhodococcus ruber</name>
    <dbReference type="NCBI Taxonomy" id="1830"/>
    <lineage>
        <taxon>Bacteria</taxon>
        <taxon>Bacillati</taxon>
        <taxon>Actinomycetota</taxon>
        <taxon>Actinomycetes</taxon>
        <taxon>Mycobacteriales</taxon>
        <taxon>Nocardiaceae</taxon>
        <taxon>Rhodococcus</taxon>
    </lineage>
</organism>
<reference evidence="3" key="1">
    <citation type="submission" date="2022-12" db="EMBL/GenBank/DDBJ databases">
        <authorList>
            <person name="Krivoruchko A.V."/>
            <person name="Elkin A."/>
        </authorList>
    </citation>
    <scope>NUCLEOTIDE SEQUENCE</scope>
    <source>
        <strain evidence="3">IEGM 1391</strain>
    </source>
</reference>
<evidence type="ECO:0000313" key="3">
    <source>
        <dbReference type="EMBL" id="MCZ4521744.1"/>
    </source>
</evidence>
<comment type="caution">
    <text evidence="3">The sequence shown here is derived from an EMBL/GenBank/DDBJ whole genome shotgun (WGS) entry which is preliminary data.</text>
</comment>
<keyword evidence="2" id="KW-0812">Transmembrane</keyword>
<feature type="transmembrane region" description="Helical" evidence="2">
    <location>
        <begin position="6"/>
        <end position="26"/>
    </location>
</feature>
<dbReference type="Pfam" id="PF17197">
    <property type="entry name" value="DUF5134"/>
    <property type="match status" value="1"/>
</dbReference>
<feature type="transmembrane region" description="Helical" evidence="2">
    <location>
        <begin position="101"/>
        <end position="120"/>
    </location>
</feature>
<evidence type="ECO:0000256" key="2">
    <source>
        <dbReference type="SAM" id="Phobius"/>
    </source>
</evidence>
<feature type="transmembrane region" description="Helical" evidence="2">
    <location>
        <begin position="38"/>
        <end position="56"/>
    </location>
</feature>
<keyword evidence="2" id="KW-1133">Transmembrane helix</keyword>
<evidence type="ECO:0000256" key="1">
    <source>
        <dbReference type="SAM" id="MobiDB-lite"/>
    </source>
</evidence>
<evidence type="ECO:0000313" key="4">
    <source>
        <dbReference type="Proteomes" id="UP001081071"/>
    </source>
</evidence>
<keyword evidence="2" id="KW-0472">Membrane</keyword>
<name>A0ABT4ML73_9NOCA</name>
<accession>A0ABT4ML73</accession>
<proteinExistence type="predicted"/>
<gene>
    <name evidence="3" type="ORF">O4220_24765</name>
</gene>
<keyword evidence="4" id="KW-1185">Reference proteome</keyword>
<feature type="region of interest" description="Disordered" evidence="1">
    <location>
        <begin position="130"/>
        <end position="154"/>
    </location>
</feature>
<dbReference type="RefSeq" id="WP_269608208.1">
    <property type="nucleotide sequence ID" value="NZ_JAPWIJ010000014.1"/>
</dbReference>
<feature type="transmembrane region" description="Helical" evidence="2">
    <location>
        <begin position="165"/>
        <end position="189"/>
    </location>
</feature>